<dbReference type="RefSeq" id="WP_379779514.1">
    <property type="nucleotide sequence ID" value="NZ_JBHSMU010000003.1"/>
</dbReference>
<accession>A0ABW0L116</accession>
<proteinExistence type="predicted"/>
<dbReference type="EMBL" id="JBHSMU010000003">
    <property type="protein sequence ID" value="MFC5458556.1"/>
    <property type="molecule type" value="Genomic_DNA"/>
</dbReference>
<dbReference type="Proteomes" id="UP001596050">
    <property type="component" value="Unassembled WGS sequence"/>
</dbReference>
<comment type="caution">
    <text evidence="1">The sequence shown here is derived from an EMBL/GenBank/DDBJ whole genome shotgun (WGS) entry which is preliminary data.</text>
</comment>
<organism evidence="1 2">
    <name type="scientific">Massilia niabensis</name>
    <dbReference type="NCBI Taxonomy" id="544910"/>
    <lineage>
        <taxon>Bacteria</taxon>
        <taxon>Pseudomonadati</taxon>
        <taxon>Pseudomonadota</taxon>
        <taxon>Betaproteobacteria</taxon>
        <taxon>Burkholderiales</taxon>
        <taxon>Oxalobacteraceae</taxon>
        <taxon>Telluria group</taxon>
        <taxon>Massilia</taxon>
    </lineage>
</organism>
<evidence type="ECO:0000313" key="2">
    <source>
        <dbReference type="Proteomes" id="UP001596050"/>
    </source>
</evidence>
<evidence type="ECO:0000313" key="1">
    <source>
        <dbReference type="EMBL" id="MFC5458556.1"/>
    </source>
</evidence>
<sequence>MDESKRSEVIQMGWDIHGLVEESYLSYPAPQEGERSVDHWMDKRRLLLADMAVHLLQTALKPGTIELDQLKNNLHAILTIADPFLPHAELKKATEKIYLDSDQAG</sequence>
<protein>
    <submittedName>
        <fullName evidence="1">Uncharacterized protein</fullName>
    </submittedName>
</protein>
<name>A0ABW0L116_9BURK</name>
<gene>
    <name evidence="1" type="ORF">ACFPN5_01875</name>
</gene>
<reference evidence="2" key="1">
    <citation type="journal article" date="2019" name="Int. J. Syst. Evol. Microbiol.">
        <title>The Global Catalogue of Microorganisms (GCM) 10K type strain sequencing project: providing services to taxonomists for standard genome sequencing and annotation.</title>
        <authorList>
            <consortium name="The Broad Institute Genomics Platform"/>
            <consortium name="The Broad Institute Genome Sequencing Center for Infectious Disease"/>
            <person name="Wu L."/>
            <person name="Ma J."/>
        </authorList>
    </citation>
    <scope>NUCLEOTIDE SEQUENCE [LARGE SCALE GENOMIC DNA]</scope>
    <source>
        <strain evidence="2">KACC 12649</strain>
    </source>
</reference>
<keyword evidence="2" id="KW-1185">Reference proteome</keyword>